<comment type="caution">
    <text evidence="6">The sequence shown here is derived from an EMBL/GenBank/DDBJ whole genome shotgun (WGS) entry which is preliminary data.</text>
</comment>
<dbReference type="Gene3D" id="3.40.50.150">
    <property type="entry name" value="Vaccinia Virus protein VP39"/>
    <property type="match status" value="1"/>
</dbReference>
<evidence type="ECO:0008006" key="8">
    <source>
        <dbReference type="Google" id="ProtNLM"/>
    </source>
</evidence>
<dbReference type="InterPro" id="IPR029063">
    <property type="entry name" value="SAM-dependent_MTases_sf"/>
</dbReference>
<sequence>MEMVMINEESGSSCELLQAQAHLYNCTFNYINSIALKCAVQLGIPDIIHNHGQPMTISQLVTALNILPNKADSLQRLMRILAHSGFFVQQKASKDEQEEEYTLTPASKLLLKDKPFKAAPFVHLILDPIISAPFHFMSTWFQNDDPTVFETAHGKTFWDCIAQQPKLKNVFYDAMSTDSQLISSVVMKDCKGVFQGLNSLVDVGGGKGAMAKAIASAFPHMKCIVFDLPHVVDNLQGTENLEFLGGDMFEAIPSADAILLKWIIHDWGNEESVKILKRCKEAIPSREKGGKVIIIDIAIDELKEDKETILETQLCFDMLMMGLFNTAKERSVDEWKKLFVEAGFTNYKITPILGLRSIIELYP</sequence>
<reference evidence="6 7" key="1">
    <citation type="submission" date="2021-02" db="EMBL/GenBank/DDBJ databases">
        <title>Plant Genome Project.</title>
        <authorList>
            <person name="Zhang R.-G."/>
        </authorList>
    </citation>
    <scope>NUCLEOTIDE SEQUENCE [LARGE SCALE GENOMIC DNA]</scope>
    <source>
        <tissue evidence="6">Leaves</tissue>
    </source>
</reference>
<dbReference type="InterPro" id="IPR036388">
    <property type="entry name" value="WH-like_DNA-bd_sf"/>
</dbReference>
<evidence type="ECO:0000313" key="6">
    <source>
        <dbReference type="EMBL" id="KAH7577001.1"/>
    </source>
</evidence>
<dbReference type="Pfam" id="PF00891">
    <property type="entry name" value="Methyltransf_2"/>
    <property type="match status" value="1"/>
</dbReference>
<dbReference type="SUPFAM" id="SSF53335">
    <property type="entry name" value="S-adenosyl-L-methionine-dependent methyltransferases"/>
    <property type="match status" value="1"/>
</dbReference>
<dbReference type="InterPro" id="IPR036390">
    <property type="entry name" value="WH_DNA-bd_sf"/>
</dbReference>
<keyword evidence="3" id="KW-0949">S-adenosyl-L-methionine</keyword>
<dbReference type="InterPro" id="IPR001077">
    <property type="entry name" value="COMT_C"/>
</dbReference>
<keyword evidence="1" id="KW-0489">Methyltransferase</keyword>
<dbReference type="Proteomes" id="UP000827721">
    <property type="component" value="Unassembled WGS sequence"/>
</dbReference>
<dbReference type="InterPro" id="IPR016461">
    <property type="entry name" value="COMT-like"/>
</dbReference>
<dbReference type="Gene3D" id="1.10.10.10">
    <property type="entry name" value="Winged helix-like DNA-binding domain superfamily/Winged helix DNA-binding domain"/>
    <property type="match status" value="1"/>
</dbReference>
<proteinExistence type="predicted"/>
<evidence type="ECO:0000256" key="1">
    <source>
        <dbReference type="ARBA" id="ARBA00022603"/>
    </source>
</evidence>
<keyword evidence="7" id="KW-1185">Reference proteome</keyword>
<keyword evidence="2" id="KW-0808">Transferase</keyword>
<accession>A0ABQ8IK98</accession>
<dbReference type="PIRSF" id="PIRSF005739">
    <property type="entry name" value="O-mtase"/>
    <property type="match status" value="1"/>
</dbReference>
<feature type="domain" description="O-methyltransferase dimerisation" evidence="5">
    <location>
        <begin position="27"/>
        <end position="113"/>
    </location>
</feature>
<evidence type="ECO:0000256" key="2">
    <source>
        <dbReference type="ARBA" id="ARBA00022679"/>
    </source>
</evidence>
<organism evidence="6 7">
    <name type="scientific">Xanthoceras sorbifolium</name>
    <dbReference type="NCBI Taxonomy" id="99658"/>
    <lineage>
        <taxon>Eukaryota</taxon>
        <taxon>Viridiplantae</taxon>
        <taxon>Streptophyta</taxon>
        <taxon>Embryophyta</taxon>
        <taxon>Tracheophyta</taxon>
        <taxon>Spermatophyta</taxon>
        <taxon>Magnoliopsida</taxon>
        <taxon>eudicotyledons</taxon>
        <taxon>Gunneridae</taxon>
        <taxon>Pentapetalae</taxon>
        <taxon>rosids</taxon>
        <taxon>malvids</taxon>
        <taxon>Sapindales</taxon>
        <taxon>Sapindaceae</taxon>
        <taxon>Xanthoceroideae</taxon>
        <taxon>Xanthoceras</taxon>
    </lineage>
</organism>
<evidence type="ECO:0000256" key="3">
    <source>
        <dbReference type="ARBA" id="ARBA00022691"/>
    </source>
</evidence>
<evidence type="ECO:0000259" key="4">
    <source>
        <dbReference type="Pfam" id="PF00891"/>
    </source>
</evidence>
<protein>
    <recommendedName>
        <fullName evidence="8">Trans-resveratrol di-O-methyltransferase-like</fullName>
    </recommendedName>
</protein>
<dbReference type="CDD" id="cd02440">
    <property type="entry name" value="AdoMet_MTases"/>
    <property type="match status" value="1"/>
</dbReference>
<gene>
    <name evidence="6" type="ORF">JRO89_XS01G0189800</name>
</gene>
<dbReference type="SUPFAM" id="SSF46785">
    <property type="entry name" value="Winged helix' DNA-binding domain"/>
    <property type="match status" value="1"/>
</dbReference>
<dbReference type="InterPro" id="IPR012967">
    <property type="entry name" value="COMT_dimerisation"/>
</dbReference>
<dbReference type="PANTHER" id="PTHR11746">
    <property type="entry name" value="O-METHYLTRANSFERASE"/>
    <property type="match status" value="1"/>
</dbReference>
<dbReference type="Pfam" id="PF08100">
    <property type="entry name" value="Dimerisation"/>
    <property type="match status" value="1"/>
</dbReference>
<dbReference type="EMBL" id="JAFEMO010000001">
    <property type="protein sequence ID" value="KAH7577001.1"/>
    <property type="molecule type" value="Genomic_DNA"/>
</dbReference>
<dbReference type="PROSITE" id="PS51683">
    <property type="entry name" value="SAM_OMT_II"/>
    <property type="match status" value="1"/>
</dbReference>
<evidence type="ECO:0000259" key="5">
    <source>
        <dbReference type="Pfam" id="PF08100"/>
    </source>
</evidence>
<name>A0ABQ8IK98_9ROSI</name>
<feature type="domain" description="O-methyltransferase C-terminal" evidence="4">
    <location>
        <begin position="138"/>
        <end position="344"/>
    </location>
</feature>
<evidence type="ECO:0000313" key="7">
    <source>
        <dbReference type="Proteomes" id="UP000827721"/>
    </source>
</evidence>